<evidence type="ECO:0000313" key="1">
    <source>
        <dbReference type="EMBL" id="RDX67321.1"/>
    </source>
</evidence>
<dbReference type="CDD" id="cd00303">
    <property type="entry name" value="retropepsin_like"/>
    <property type="match status" value="1"/>
</dbReference>
<name>A0A371EMN2_MUCPR</name>
<evidence type="ECO:0000313" key="2">
    <source>
        <dbReference type="Proteomes" id="UP000257109"/>
    </source>
</evidence>
<sequence length="244" mass="27207">MKHYQLLLIEGKGNEEEGEGSQEANEEGLELAHKTLQLSLRSKEGLTSKHSFKTWGRIGGKANLVKELKLQVEVTLEFVVEVGNGSLVRNKGVFKDLPLEVQGIGIGIKQNLFLLDLGGTEVVLGMDWLTRLSRRDPSLIKAQAAWKTLLKAIQHDGSGFVVSCQLIINEESVIEEYGSGFVVSCQLIINEESVIEELPAEFGVLLTEFDDLFQEPKGLPPKREQDHKSQIYVFSDTLTTKKMR</sequence>
<accession>A0A371EMN2</accession>
<dbReference type="OrthoDB" id="1934862at2759"/>
<dbReference type="AlphaFoldDB" id="A0A371EMN2"/>
<protein>
    <submittedName>
        <fullName evidence="1">Uncharacterized protein</fullName>
    </submittedName>
</protein>
<keyword evidence="2" id="KW-1185">Reference proteome</keyword>
<comment type="caution">
    <text evidence="1">The sequence shown here is derived from an EMBL/GenBank/DDBJ whole genome shotgun (WGS) entry which is preliminary data.</text>
</comment>
<reference evidence="1" key="1">
    <citation type="submission" date="2018-05" db="EMBL/GenBank/DDBJ databases">
        <title>Draft genome of Mucuna pruriens seed.</title>
        <authorList>
            <person name="Nnadi N.E."/>
            <person name="Vos R."/>
            <person name="Hasami M.H."/>
            <person name="Devisetty U.K."/>
            <person name="Aguiy J.C."/>
        </authorList>
    </citation>
    <scope>NUCLEOTIDE SEQUENCE [LARGE SCALE GENOMIC DNA]</scope>
    <source>
        <strain evidence="1">JCA_2017</strain>
    </source>
</reference>
<dbReference type="EMBL" id="QJKJ01013048">
    <property type="protein sequence ID" value="RDX67321.1"/>
    <property type="molecule type" value="Genomic_DNA"/>
</dbReference>
<proteinExistence type="predicted"/>
<dbReference type="Pfam" id="PF08284">
    <property type="entry name" value="RVP_2"/>
    <property type="match status" value="1"/>
</dbReference>
<organism evidence="1 2">
    <name type="scientific">Mucuna pruriens</name>
    <name type="common">Velvet bean</name>
    <name type="synonym">Dolichos pruriens</name>
    <dbReference type="NCBI Taxonomy" id="157652"/>
    <lineage>
        <taxon>Eukaryota</taxon>
        <taxon>Viridiplantae</taxon>
        <taxon>Streptophyta</taxon>
        <taxon>Embryophyta</taxon>
        <taxon>Tracheophyta</taxon>
        <taxon>Spermatophyta</taxon>
        <taxon>Magnoliopsida</taxon>
        <taxon>eudicotyledons</taxon>
        <taxon>Gunneridae</taxon>
        <taxon>Pentapetalae</taxon>
        <taxon>rosids</taxon>
        <taxon>fabids</taxon>
        <taxon>Fabales</taxon>
        <taxon>Fabaceae</taxon>
        <taxon>Papilionoideae</taxon>
        <taxon>50 kb inversion clade</taxon>
        <taxon>NPAAA clade</taxon>
        <taxon>indigoferoid/millettioid clade</taxon>
        <taxon>Phaseoleae</taxon>
        <taxon>Mucuna</taxon>
    </lineage>
</organism>
<feature type="non-terminal residue" evidence="1">
    <location>
        <position position="1"/>
    </location>
</feature>
<dbReference type="Proteomes" id="UP000257109">
    <property type="component" value="Unassembled WGS sequence"/>
</dbReference>
<gene>
    <name evidence="1" type="ORF">CR513_53825</name>
</gene>